<dbReference type="Proteomes" id="UP000054350">
    <property type="component" value="Unassembled WGS sequence"/>
</dbReference>
<proteinExistence type="predicted"/>
<reference evidence="1 2" key="1">
    <citation type="submission" date="2009-11" db="EMBL/GenBank/DDBJ databases">
        <title>Annotation of Allomyces macrogynus ATCC 38327.</title>
        <authorList>
            <consortium name="The Broad Institute Genome Sequencing Platform"/>
            <person name="Russ C."/>
            <person name="Cuomo C."/>
            <person name="Burger G."/>
            <person name="Gray M.W."/>
            <person name="Holland P.W.H."/>
            <person name="King N."/>
            <person name="Lang F.B.F."/>
            <person name="Roger A.J."/>
            <person name="Ruiz-Trillo I."/>
            <person name="Young S.K."/>
            <person name="Zeng Q."/>
            <person name="Gargeya S."/>
            <person name="Fitzgerald M."/>
            <person name="Haas B."/>
            <person name="Abouelleil A."/>
            <person name="Alvarado L."/>
            <person name="Arachchi H.M."/>
            <person name="Berlin A."/>
            <person name="Chapman S.B."/>
            <person name="Gearin G."/>
            <person name="Goldberg J."/>
            <person name="Griggs A."/>
            <person name="Gujja S."/>
            <person name="Hansen M."/>
            <person name="Heiman D."/>
            <person name="Howarth C."/>
            <person name="Larimer J."/>
            <person name="Lui A."/>
            <person name="MacDonald P.J.P."/>
            <person name="McCowen C."/>
            <person name="Montmayeur A."/>
            <person name="Murphy C."/>
            <person name="Neiman D."/>
            <person name="Pearson M."/>
            <person name="Priest M."/>
            <person name="Roberts A."/>
            <person name="Saif S."/>
            <person name="Shea T."/>
            <person name="Sisk P."/>
            <person name="Stolte C."/>
            <person name="Sykes S."/>
            <person name="Wortman J."/>
            <person name="Nusbaum C."/>
            <person name="Birren B."/>
        </authorList>
    </citation>
    <scope>NUCLEOTIDE SEQUENCE [LARGE SCALE GENOMIC DNA]</scope>
    <source>
        <strain evidence="1 2">ATCC 38327</strain>
    </source>
</reference>
<name>A0A0L0SCF8_ALLM3</name>
<reference evidence="2" key="2">
    <citation type="submission" date="2009-11" db="EMBL/GenBank/DDBJ databases">
        <title>The Genome Sequence of Allomyces macrogynus strain ATCC 38327.</title>
        <authorList>
            <consortium name="The Broad Institute Genome Sequencing Platform"/>
            <person name="Russ C."/>
            <person name="Cuomo C."/>
            <person name="Shea T."/>
            <person name="Young S.K."/>
            <person name="Zeng Q."/>
            <person name="Koehrsen M."/>
            <person name="Haas B."/>
            <person name="Borodovsky M."/>
            <person name="Guigo R."/>
            <person name="Alvarado L."/>
            <person name="Berlin A."/>
            <person name="Borenstein D."/>
            <person name="Chen Z."/>
            <person name="Engels R."/>
            <person name="Freedman E."/>
            <person name="Gellesch M."/>
            <person name="Goldberg J."/>
            <person name="Griggs A."/>
            <person name="Gujja S."/>
            <person name="Heiman D."/>
            <person name="Hepburn T."/>
            <person name="Howarth C."/>
            <person name="Jen D."/>
            <person name="Larson L."/>
            <person name="Lewis B."/>
            <person name="Mehta T."/>
            <person name="Park D."/>
            <person name="Pearson M."/>
            <person name="Roberts A."/>
            <person name="Saif S."/>
            <person name="Shenoy N."/>
            <person name="Sisk P."/>
            <person name="Stolte C."/>
            <person name="Sykes S."/>
            <person name="Walk T."/>
            <person name="White J."/>
            <person name="Yandava C."/>
            <person name="Burger G."/>
            <person name="Gray M.W."/>
            <person name="Holland P.W.H."/>
            <person name="King N."/>
            <person name="Lang F.B.F."/>
            <person name="Roger A.J."/>
            <person name="Ruiz-Trillo I."/>
            <person name="Lander E."/>
            <person name="Nusbaum C."/>
        </authorList>
    </citation>
    <scope>NUCLEOTIDE SEQUENCE [LARGE SCALE GENOMIC DNA]</scope>
    <source>
        <strain evidence="2">ATCC 38327</strain>
    </source>
</reference>
<dbReference type="AlphaFoldDB" id="A0A0L0SCF8"/>
<dbReference type="VEuPathDB" id="FungiDB:AMAG_05500"/>
<dbReference type="PANTHER" id="PTHR38696:SF1">
    <property type="entry name" value="MEDIATOR OF RNA POLYMERASE II TRANSCRIPTION SUBUNIT 13"/>
    <property type="match status" value="1"/>
</dbReference>
<dbReference type="STRING" id="578462.A0A0L0SCF8"/>
<dbReference type="EMBL" id="GG745335">
    <property type="protein sequence ID" value="KNE60070.1"/>
    <property type="molecule type" value="Genomic_DNA"/>
</dbReference>
<sequence length="264" mass="29295">MLGDSKQAMSSGAAPAYQYDQAVALISLHDDDKLRVTGISSDSELTALRTTIASAWLQGIAKVQEYTVDAPRGVRMIKIKLHGSPWIAQGSDAVLARKLVAAIFRTLLALGWRLALTADTSKREHDKDSWILLRAAPYVVQDPSHVFAISFNRTDRLRLIGAPEDVPVLVRSVVDQNWKRGVAQVRDYEGSMEFKLHGNPWHAYGTEEAMAARWTVAQLLANLRNYGYTVYASIDMRYNTNSDDFSDIDSWIVVKGLPPVHGAL</sequence>
<organism evidence="1 2">
    <name type="scientific">Allomyces macrogynus (strain ATCC 38327)</name>
    <name type="common">Allomyces javanicus var. macrogynus</name>
    <dbReference type="NCBI Taxonomy" id="578462"/>
    <lineage>
        <taxon>Eukaryota</taxon>
        <taxon>Fungi</taxon>
        <taxon>Fungi incertae sedis</taxon>
        <taxon>Blastocladiomycota</taxon>
        <taxon>Blastocladiomycetes</taxon>
        <taxon>Blastocladiales</taxon>
        <taxon>Blastocladiaceae</taxon>
        <taxon>Allomyces</taxon>
    </lineage>
</organism>
<accession>A0A0L0SCF8</accession>
<dbReference type="eggNOG" id="ENOG502S445">
    <property type="taxonomic scope" value="Eukaryota"/>
</dbReference>
<dbReference type="PANTHER" id="PTHR38696">
    <property type="entry name" value="MEDIATOR OF RNA POLYMERASE II TRANSCRIPTION SUBUNIT 13"/>
    <property type="match status" value="1"/>
</dbReference>
<protein>
    <submittedName>
        <fullName evidence="1">Uncharacterized protein</fullName>
    </submittedName>
</protein>
<dbReference type="OMA" id="KISETWG"/>
<evidence type="ECO:0000313" key="1">
    <source>
        <dbReference type="EMBL" id="KNE60070.1"/>
    </source>
</evidence>
<evidence type="ECO:0000313" key="2">
    <source>
        <dbReference type="Proteomes" id="UP000054350"/>
    </source>
</evidence>
<dbReference type="OrthoDB" id="58379at2759"/>
<gene>
    <name evidence="1" type="ORF">AMAG_05500</name>
</gene>
<keyword evidence="2" id="KW-1185">Reference proteome</keyword>